<name>A0A0A9GK03_ARUDO</name>
<reference evidence="1" key="2">
    <citation type="journal article" date="2015" name="Data Brief">
        <title>Shoot transcriptome of the giant reed, Arundo donax.</title>
        <authorList>
            <person name="Barrero R.A."/>
            <person name="Guerrero F.D."/>
            <person name="Moolhuijzen P."/>
            <person name="Goolsby J.A."/>
            <person name="Tidwell J."/>
            <person name="Bellgard S.E."/>
            <person name="Bellgard M.I."/>
        </authorList>
    </citation>
    <scope>NUCLEOTIDE SEQUENCE</scope>
    <source>
        <tissue evidence="1">Shoot tissue taken approximately 20 cm above the soil surface</tissue>
    </source>
</reference>
<reference evidence="1" key="1">
    <citation type="submission" date="2014-09" db="EMBL/GenBank/DDBJ databases">
        <authorList>
            <person name="Magalhaes I.L.F."/>
            <person name="Oliveira U."/>
            <person name="Santos F.R."/>
            <person name="Vidigal T.H.D.A."/>
            <person name="Brescovit A.D."/>
            <person name="Santos A.J."/>
        </authorList>
    </citation>
    <scope>NUCLEOTIDE SEQUENCE</scope>
    <source>
        <tissue evidence="1">Shoot tissue taken approximately 20 cm above the soil surface</tissue>
    </source>
</reference>
<dbReference type="EMBL" id="GBRH01173079">
    <property type="protein sequence ID" value="JAE24817.1"/>
    <property type="molecule type" value="Transcribed_RNA"/>
</dbReference>
<protein>
    <submittedName>
        <fullName evidence="1">Uncharacterized protein</fullName>
    </submittedName>
</protein>
<accession>A0A0A9GK03</accession>
<sequence length="38" mass="4310">MIAVCFALHFALLIITFELTLNTYQYGTISMNKDDNIA</sequence>
<proteinExistence type="predicted"/>
<organism evidence="1">
    <name type="scientific">Arundo donax</name>
    <name type="common">Giant reed</name>
    <name type="synonym">Donax arundinaceus</name>
    <dbReference type="NCBI Taxonomy" id="35708"/>
    <lineage>
        <taxon>Eukaryota</taxon>
        <taxon>Viridiplantae</taxon>
        <taxon>Streptophyta</taxon>
        <taxon>Embryophyta</taxon>
        <taxon>Tracheophyta</taxon>
        <taxon>Spermatophyta</taxon>
        <taxon>Magnoliopsida</taxon>
        <taxon>Liliopsida</taxon>
        <taxon>Poales</taxon>
        <taxon>Poaceae</taxon>
        <taxon>PACMAD clade</taxon>
        <taxon>Arundinoideae</taxon>
        <taxon>Arundineae</taxon>
        <taxon>Arundo</taxon>
    </lineage>
</organism>
<dbReference type="AlphaFoldDB" id="A0A0A9GK03"/>
<evidence type="ECO:0000313" key="1">
    <source>
        <dbReference type="EMBL" id="JAE24817.1"/>
    </source>
</evidence>